<dbReference type="PROSITE" id="PS50126">
    <property type="entry name" value="S1"/>
    <property type="match status" value="1"/>
</dbReference>
<proteinExistence type="predicted"/>
<dbReference type="GO" id="GO:0003729">
    <property type="term" value="F:mRNA binding"/>
    <property type="evidence" value="ECO:0007669"/>
    <property type="project" value="TreeGrafter"/>
</dbReference>
<dbReference type="Gene3D" id="2.40.50.140">
    <property type="entry name" value="Nucleic acid-binding proteins"/>
    <property type="match status" value="1"/>
</dbReference>
<evidence type="ECO:0000259" key="2">
    <source>
        <dbReference type="PROSITE" id="PS50126"/>
    </source>
</evidence>
<keyword evidence="3" id="KW-0687">Ribonucleoprotein</keyword>
<dbReference type="EMBL" id="CP012502">
    <property type="protein sequence ID" value="AOM84614.1"/>
    <property type="molecule type" value="Genomic_DNA"/>
</dbReference>
<dbReference type="Proteomes" id="UP000094463">
    <property type="component" value="Chromosome"/>
</dbReference>
<protein>
    <submittedName>
        <fullName evidence="3">RNA binding protein, contains ribosomal protein S1 domain</fullName>
    </submittedName>
</protein>
<dbReference type="GO" id="GO:0003735">
    <property type="term" value="F:structural constituent of ribosome"/>
    <property type="evidence" value="ECO:0007669"/>
    <property type="project" value="TreeGrafter"/>
</dbReference>
<feature type="region of interest" description="Disordered" evidence="1">
    <location>
        <begin position="77"/>
        <end position="144"/>
    </location>
</feature>
<feature type="compositionally biased region" description="Low complexity" evidence="1">
    <location>
        <begin position="97"/>
        <end position="110"/>
    </location>
</feature>
<keyword evidence="3" id="KW-0689">Ribosomal protein</keyword>
<dbReference type="GO" id="GO:0005840">
    <property type="term" value="C:ribosome"/>
    <property type="evidence" value="ECO:0007669"/>
    <property type="project" value="UniProtKB-KW"/>
</dbReference>
<sequence length="144" mass="15814">MKFMSIEIGNKVEGKITGITHFGAFIELPGGKTGLVHISEVADGYVENIKDVLTVGETVTVKVLKIADDGKIALSIRKAVDKPESERPKPRPQGKPSSSGGRRQQTSQGSFEDKMDRFLKDSDERLSTLRKQTDSKRGGKNTKR</sequence>
<dbReference type="InterPro" id="IPR012340">
    <property type="entry name" value="NA-bd_OB-fold"/>
</dbReference>
<feature type="compositionally biased region" description="Basic and acidic residues" evidence="1">
    <location>
        <begin position="78"/>
        <end position="89"/>
    </location>
</feature>
<dbReference type="PATRIC" id="fig|632773.3.peg.3464"/>
<organism evidence="3 4">
    <name type="scientific">Salisediminibacterium beveridgei</name>
    <dbReference type="NCBI Taxonomy" id="632773"/>
    <lineage>
        <taxon>Bacteria</taxon>
        <taxon>Bacillati</taxon>
        <taxon>Bacillota</taxon>
        <taxon>Bacilli</taxon>
        <taxon>Bacillales</taxon>
        <taxon>Bacillaceae</taxon>
        <taxon>Salisediminibacterium</taxon>
    </lineage>
</organism>
<dbReference type="SUPFAM" id="SSF50249">
    <property type="entry name" value="Nucleic acid-binding proteins"/>
    <property type="match status" value="1"/>
</dbReference>
<reference evidence="3 4" key="1">
    <citation type="submission" date="2015-08" db="EMBL/GenBank/DDBJ databases">
        <title>The complete genome sequence of Bacillus beveridgei MLTeJB.</title>
        <authorList>
            <person name="Hanson T.E."/>
            <person name="Mesa C."/>
            <person name="Basesman S.M."/>
            <person name="Oremland R.S."/>
        </authorList>
    </citation>
    <scope>NUCLEOTIDE SEQUENCE [LARGE SCALE GENOMIC DNA]</scope>
    <source>
        <strain evidence="3 4">MLTeJB</strain>
    </source>
</reference>
<dbReference type="InterPro" id="IPR050437">
    <property type="entry name" value="Ribos_protein_bS1-like"/>
</dbReference>
<evidence type="ECO:0000256" key="1">
    <source>
        <dbReference type="SAM" id="MobiDB-lite"/>
    </source>
</evidence>
<dbReference type="Pfam" id="PF00575">
    <property type="entry name" value="S1"/>
    <property type="match status" value="1"/>
</dbReference>
<feature type="compositionally biased region" description="Basic and acidic residues" evidence="1">
    <location>
        <begin position="111"/>
        <end position="137"/>
    </location>
</feature>
<dbReference type="InterPro" id="IPR003029">
    <property type="entry name" value="S1_domain"/>
</dbReference>
<dbReference type="GO" id="GO:0006412">
    <property type="term" value="P:translation"/>
    <property type="evidence" value="ECO:0007669"/>
    <property type="project" value="TreeGrafter"/>
</dbReference>
<dbReference type="KEGG" id="bbev:BBEV_3317"/>
<dbReference type="AlphaFoldDB" id="A0A1D7R027"/>
<dbReference type="PANTHER" id="PTHR10724:SF10">
    <property type="entry name" value="S1 RNA-BINDING DOMAIN-CONTAINING PROTEIN 1"/>
    <property type="match status" value="1"/>
</dbReference>
<gene>
    <name evidence="3" type="ORF">BBEV_3317</name>
</gene>
<dbReference type="SMART" id="SM00316">
    <property type="entry name" value="S1"/>
    <property type="match status" value="1"/>
</dbReference>
<dbReference type="NCBIfam" id="NF006363">
    <property type="entry name" value="PRK08582.1"/>
    <property type="match status" value="1"/>
</dbReference>
<dbReference type="STRING" id="632773.BBEV_3317"/>
<feature type="domain" description="S1 motif" evidence="2">
    <location>
        <begin position="9"/>
        <end position="77"/>
    </location>
</feature>
<evidence type="ECO:0000313" key="3">
    <source>
        <dbReference type="EMBL" id="AOM84614.1"/>
    </source>
</evidence>
<name>A0A1D7R027_9BACI</name>
<keyword evidence="4" id="KW-1185">Reference proteome</keyword>
<dbReference type="PANTHER" id="PTHR10724">
    <property type="entry name" value="30S RIBOSOMAL PROTEIN S1"/>
    <property type="match status" value="1"/>
</dbReference>
<accession>A0A1D7R027</accession>
<evidence type="ECO:0000313" key="4">
    <source>
        <dbReference type="Proteomes" id="UP000094463"/>
    </source>
</evidence>